<dbReference type="SUPFAM" id="SSF51419">
    <property type="entry name" value="PLP-binding barrel"/>
    <property type="match status" value="1"/>
</dbReference>
<dbReference type="EMBL" id="RLIH01000002">
    <property type="protein sequence ID" value="RVU55550.1"/>
    <property type="molecule type" value="Genomic_DNA"/>
</dbReference>
<keyword evidence="6" id="KW-1185">Reference proteome</keyword>
<evidence type="ECO:0000256" key="1">
    <source>
        <dbReference type="ARBA" id="ARBA00001933"/>
    </source>
</evidence>
<dbReference type="GO" id="GO:0030170">
    <property type="term" value="F:pyridoxal phosphate binding"/>
    <property type="evidence" value="ECO:0007669"/>
    <property type="project" value="TreeGrafter"/>
</dbReference>
<comment type="cofactor">
    <cofactor evidence="1">
        <name>pyridoxal 5'-phosphate</name>
        <dbReference type="ChEBI" id="CHEBI:597326"/>
    </cofactor>
</comment>
<gene>
    <name evidence="5" type="ORF">EF514_02135</name>
</gene>
<dbReference type="Gene3D" id="3.20.20.10">
    <property type="entry name" value="Alanine racemase"/>
    <property type="match status" value="1"/>
</dbReference>
<dbReference type="RefSeq" id="WP_127723340.1">
    <property type="nucleotide sequence ID" value="NZ_RLIH01000002.1"/>
</dbReference>
<protein>
    <submittedName>
        <fullName evidence="5">Alanine/ornithine racemase family PLP-dependent enzyme</fullName>
    </submittedName>
</protein>
<proteinExistence type="predicted"/>
<evidence type="ECO:0000256" key="3">
    <source>
        <dbReference type="ARBA" id="ARBA00023235"/>
    </source>
</evidence>
<dbReference type="PANTHER" id="PTHR30511:SF3">
    <property type="entry name" value="LYSINE RACEMASE"/>
    <property type="match status" value="1"/>
</dbReference>
<dbReference type="OrthoDB" id="504078at2"/>
<feature type="domain" description="Alanine racemase N-terminal" evidence="4">
    <location>
        <begin position="9"/>
        <end position="221"/>
    </location>
</feature>
<organism evidence="5 6">
    <name type="scientific">Anaerosphaera multitolerans</name>
    <dbReference type="NCBI Taxonomy" id="2487351"/>
    <lineage>
        <taxon>Bacteria</taxon>
        <taxon>Bacillati</taxon>
        <taxon>Bacillota</taxon>
        <taxon>Tissierellia</taxon>
        <taxon>Tissierellales</taxon>
        <taxon>Peptoniphilaceae</taxon>
        <taxon>Anaerosphaera</taxon>
    </lineage>
</organism>
<dbReference type="InterPro" id="IPR000821">
    <property type="entry name" value="Ala_racemase"/>
</dbReference>
<evidence type="ECO:0000313" key="5">
    <source>
        <dbReference type="EMBL" id="RVU55550.1"/>
    </source>
</evidence>
<sequence length="351" mass="39563">MTAKLKVYLNKIKHNIETVEKLCGEREVEITAVTKMFGSDETILKAFLESGISKIGDAEISNFKSLQHLDVEKWAIRIPGFSEVEDMVKYCDVSLNSELDIIKEIEKASKVQGKVHKIILMKELGDLREGILSRDEFLRIADYVLDSKYVELYGLGTNLTCFSFVQPSVDKMLELVELSKEIFGNKEVLISGGNSSTIDLMRCGDLPLEVNNLRLGESLLFGREGSFERYVKGTYDDTFLLEVEILEIKDKPSKPWGEVGLDSYGHKHSFKDSGVRRRAVCGVGKKSIDVEATYALDENIEIVGASSDHLVLDISDSEKNYKVGDVVDLKLEYFSALMAMQSDYVKKEYIY</sequence>
<name>A0A437S8X1_9FIRM</name>
<dbReference type="AlphaFoldDB" id="A0A437S8X1"/>
<keyword evidence="3" id="KW-0413">Isomerase</keyword>
<dbReference type="Proteomes" id="UP000288812">
    <property type="component" value="Unassembled WGS sequence"/>
</dbReference>
<evidence type="ECO:0000256" key="2">
    <source>
        <dbReference type="ARBA" id="ARBA00022898"/>
    </source>
</evidence>
<dbReference type="PANTHER" id="PTHR30511">
    <property type="entry name" value="ALANINE RACEMASE"/>
    <property type="match status" value="1"/>
</dbReference>
<dbReference type="GO" id="GO:0005829">
    <property type="term" value="C:cytosol"/>
    <property type="evidence" value="ECO:0007669"/>
    <property type="project" value="TreeGrafter"/>
</dbReference>
<dbReference type="InterPro" id="IPR029066">
    <property type="entry name" value="PLP-binding_barrel"/>
</dbReference>
<evidence type="ECO:0000259" key="4">
    <source>
        <dbReference type="Pfam" id="PF01168"/>
    </source>
</evidence>
<comment type="caution">
    <text evidence="5">The sequence shown here is derived from an EMBL/GenBank/DDBJ whole genome shotgun (WGS) entry which is preliminary data.</text>
</comment>
<keyword evidence="2" id="KW-0663">Pyridoxal phosphate</keyword>
<dbReference type="Pfam" id="PF01168">
    <property type="entry name" value="Ala_racemase_N"/>
    <property type="match status" value="1"/>
</dbReference>
<evidence type="ECO:0000313" key="6">
    <source>
        <dbReference type="Proteomes" id="UP000288812"/>
    </source>
</evidence>
<dbReference type="InterPro" id="IPR001608">
    <property type="entry name" value="Ala_racemase_N"/>
</dbReference>
<dbReference type="GO" id="GO:0008784">
    <property type="term" value="F:alanine racemase activity"/>
    <property type="evidence" value="ECO:0007669"/>
    <property type="project" value="TreeGrafter"/>
</dbReference>
<reference evidence="5 6" key="1">
    <citation type="submission" date="2018-11" db="EMBL/GenBank/DDBJ databases">
        <title>Genome sequencing and assembly of Anaerosphaera sp. nov., GS7-6-2.</title>
        <authorList>
            <person name="Rettenmaier R."/>
            <person name="Liebl W."/>
            <person name="Zverlov V."/>
        </authorList>
    </citation>
    <scope>NUCLEOTIDE SEQUENCE [LARGE SCALE GENOMIC DNA]</scope>
    <source>
        <strain evidence="5 6">GS7-6-2</strain>
    </source>
</reference>
<accession>A0A437S8X1</accession>
<dbReference type="CDD" id="cd06815">
    <property type="entry name" value="PLPDE_III_AR_like_1"/>
    <property type="match status" value="1"/>
</dbReference>